<reference evidence="1 2" key="1">
    <citation type="submission" date="2017-03" db="EMBL/GenBank/DDBJ databases">
        <title>Genomes of endolithic fungi from Antarctica.</title>
        <authorList>
            <person name="Coleine C."/>
            <person name="Masonjones S."/>
            <person name="Stajich J.E."/>
        </authorList>
    </citation>
    <scope>NUCLEOTIDE SEQUENCE [LARGE SCALE GENOMIC DNA]</scope>
    <source>
        <strain evidence="1 2">CCFEE 5187</strain>
    </source>
</reference>
<organism evidence="1 2">
    <name type="scientific">Cryomyces minteri</name>
    <dbReference type="NCBI Taxonomy" id="331657"/>
    <lineage>
        <taxon>Eukaryota</taxon>
        <taxon>Fungi</taxon>
        <taxon>Dikarya</taxon>
        <taxon>Ascomycota</taxon>
        <taxon>Pezizomycotina</taxon>
        <taxon>Dothideomycetes</taxon>
        <taxon>Dothideomycetes incertae sedis</taxon>
        <taxon>Cryomyces</taxon>
    </lineage>
</organism>
<dbReference type="EMBL" id="NAJN01002502">
    <property type="protein sequence ID" value="TKA51874.1"/>
    <property type="molecule type" value="Genomic_DNA"/>
</dbReference>
<accession>A0A4U0VR10</accession>
<comment type="caution">
    <text evidence="1">The sequence shown here is derived from an EMBL/GenBank/DDBJ whole genome shotgun (WGS) entry which is preliminary data.</text>
</comment>
<keyword evidence="2" id="KW-1185">Reference proteome</keyword>
<evidence type="ECO:0000313" key="1">
    <source>
        <dbReference type="EMBL" id="TKA51874.1"/>
    </source>
</evidence>
<proteinExistence type="predicted"/>
<dbReference type="AlphaFoldDB" id="A0A4U0VR10"/>
<gene>
    <name evidence="1" type="ORF">B0A49_12822</name>
</gene>
<dbReference type="Proteomes" id="UP000308768">
    <property type="component" value="Unassembled WGS sequence"/>
</dbReference>
<evidence type="ECO:0000313" key="2">
    <source>
        <dbReference type="Proteomes" id="UP000308768"/>
    </source>
</evidence>
<sequence>MDKPPQDDFKWFGEGFNGFPKRLPEDCVEYVVYIVDSKLNSETQVRSRLKEFQSAAIALSKKLLKDYIWQRESFA</sequence>
<name>A0A4U0VR10_9PEZI</name>
<dbReference type="OrthoDB" id="27237at2759"/>
<protein>
    <submittedName>
        <fullName evidence="1">Uncharacterized protein</fullName>
    </submittedName>
</protein>
<feature type="non-terminal residue" evidence="1">
    <location>
        <position position="75"/>
    </location>
</feature>
<dbReference type="STRING" id="331657.A0A4U0VR10"/>